<dbReference type="RefSeq" id="WP_233733602.1">
    <property type="nucleotide sequence ID" value="NZ_JAJVCN010000004.1"/>
</dbReference>
<protein>
    <recommendedName>
        <fullName evidence="3">MBL fold metallo-hydrolase</fullName>
    </recommendedName>
</protein>
<accession>A0ABS8ZU48</accession>
<sequence>MRHRDLTIRVFGPFPNTRYVVLAHGVGSYLVVAGLADQAVLVTDDMITASEVEVTAGLAGHAPCLCCGCGTT</sequence>
<name>A0ABS8ZU48_9PSEU</name>
<proteinExistence type="predicted"/>
<dbReference type="Proteomes" id="UP001521150">
    <property type="component" value="Unassembled WGS sequence"/>
</dbReference>
<dbReference type="EMBL" id="JAJVCN010000004">
    <property type="protein sequence ID" value="MCE7011226.1"/>
    <property type="molecule type" value="Genomic_DNA"/>
</dbReference>
<keyword evidence="2" id="KW-1185">Reference proteome</keyword>
<gene>
    <name evidence="1" type="ORF">LWC34_51730</name>
</gene>
<evidence type="ECO:0008006" key="3">
    <source>
        <dbReference type="Google" id="ProtNLM"/>
    </source>
</evidence>
<organism evidence="1 2">
    <name type="scientific">Kibdelosporangium philippinense</name>
    <dbReference type="NCBI Taxonomy" id="211113"/>
    <lineage>
        <taxon>Bacteria</taxon>
        <taxon>Bacillati</taxon>
        <taxon>Actinomycetota</taxon>
        <taxon>Actinomycetes</taxon>
        <taxon>Pseudonocardiales</taxon>
        <taxon>Pseudonocardiaceae</taxon>
        <taxon>Kibdelosporangium</taxon>
    </lineage>
</organism>
<evidence type="ECO:0000313" key="2">
    <source>
        <dbReference type="Proteomes" id="UP001521150"/>
    </source>
</evidence>
<comment type="caution">
    <text evidence="1">The sequence shown here is derived from an EMBL/GenBank/DDBJ whole genome shotgun (WGS) entry which is preliminary data.</text>
</comment>
<reference evidence="1 2" key="1">
    <citation type="submission" date="2021-12" db="EMBL/GenBank/DDBJ databases">
        <title>Genome sequence of Kibdelosporangium philippinense ATCC 49844.</title>
        <authorList>
            <person name="Fedorov E.A."/>
            <person name="Omeragic M."/>
            <person name="Shalygina K.F."/>
            <person name="Maclea K.S."/>
        </authorList>
    </citation>
    <scope>NUCLEOTIDE SEQUENCE [LARGE SCALE GENOMIC DNA]</scope>
    <source>
        <strain evidence="1 2">ATCC 49844</strain>
    </source>
</reference>
<evidence type="ECO:0000313" key="1">
    <source>
        <dbReference type="EMBL" id="MCE7011226.1"/>
    </source>
</evidence>